<dbReference type="PANTHER" id="PTHR11738:SF186">
    <property type="entry name" value="OSTEOCLAST-ASSOCIATED IMMUNOGLOBULIN-LIKE RECEPTOR"/>
    <property type="match status" value="1"/>
</dbReference>
<evidence type="ECO:0000256" key="4">
    <source>
        <dbReference type="SAM" id="MobiDB-lite"/>
    </source>
</evidence>
<evidence type="ECO:0000256" key="3">
    <source>
        <dbReference type="ARBA" id="ARBA00023319"/>
    </source>
</evidence>
<reference evidence="6" key="1">
    <citation type="submission" date="2025-08" db="UniProtKB">
        <authorList>
            <consortium name="Ensembl"/>
        </authorList>
    </citation>
    <scope>IDENTIFICATION</scope>
</reference>
<dbReference type="InterPro" id="IPR036179">
    <property type="entry name" value="Ig-like_dom_sf"/>
</dbReference>
<dbReference type="PANTHER" id="PTHR11738">
    <property type="entry name" value="MHC CLASS I NK CELL RECEPTOR"/>
    <property type="match status" value="1"/>
</dbReference>
<dbReference type="InterPro" id="IPR003599">
    <property type="entry name" value="Ig_sub"/>
</dbReference>
<dbReference type="GO" id="GO:0005886">
    <property type="term" value="C:plasma membrane"/>
    <property type="evidence" value="ECO:0007669"/>
    <property type="project" value="UniProtKB-SubCell"/>
</dbReference>
<reference evidence="6" key="2">
    <citation type="submission" date="2025-09" db="UniProtKB">
        <authorList>
            <consortium name="Ensembl"/>
        </authorList>
    </citation>
    <scope>IDENTIFICATION</scope>
</reference>
<dbReference type="FunFam" id="2.60.40.10:FF:000049">
    <property type="entry name" value="Leukocyte immunoglobulin-like receptor subfamily B member 1"/>
    <property type="match status" value="2"/>
</dbReference>
<dbReference type="SMART" id="SM00409">
    <property type="entry name" value="IG"/>
    <property type="match status" value="2"/>
</dbReference>
<dbReference type="InterPro" id="IPR050412">
    <property type="entry name" value="Ig-like_Receptors_ImmuneReg"/>
</dbReference>
<keyword evidence="2" id="KW-1015">Disulfide bond</keyword>
<dbReference type="InterPro" id="IPR007110">
    <property type="entry name" value="Ig-like_dom"/>
</dbReference>
<name>A0A8C8SEK3_9SAUR</name>
<evidence type="ECO:0000256" key="2">
    <source>
        <dbReference type="ARBA" id="ARBA00023157"/>
    </source>
</evidence>
<keyword evidence="7" id="KW-1185">Reference proteome</keyword>
<evidence type="ECO:0000259" key="5">
    <source>
        <dbReference type="PROSITE" id="PS50835"/>
    </source>
</evidence>
<protein>
    <recommendedName>
        <fullName evidence="5">Ig-like domain-containing protein</fullName>
    </recommendedName>
</protein>
<feature type="region of interest" description="Disordered" evidence="4">
    <location>
        <begin position="364"/>
        <end position="467"/>
    </location>
</feature>
<dbReference type="Pfam" id="PF13895">
    <property type="entry name" value="Ig_2"/>
    <property type="match status" value="1"/>
</dbReference>
<dbReference type="AlphaFoldDB" id="A0A8C8SEK3"/>
<dbReference type="SUPFAM" id="SSF48726">
    <property type="entry name" value="Immunoglobulin"/>
    <property type="match status" value="4"/>
</dbReference>
<evidence type="ECO:0000313" key="7">
    <source>
        <dbReference type="Proteomes" id="UP000694393"/>
    </source>
</evidence>
<evidence type="ECO:0000256" key="1">
    <source>
        <dbReference type="ARBA" id="ARBA00022729"/>
    </source>
</evidence>
<dbReference type="PROSITE" id="PS50835">
    <property type="entry name" value="IG_LIKE"/>
    <property type="match status" value="1"/>
</dbReference>
<accession>A0A8C8SEK3</accession>
<dbReference type="Proteomes" id="UP000694393">
    <property type="component" value="Unplaced"/>
</dbReference>
<proteinExistence type="predicted"/>
<dbReference type="Ensembl" id="ENSPCET00000020432.1">
    <property type="protein sequence ID" value="ENSPCEP00000019767.1"/>
    <property type="gene ID" value="ENSPCEG00000014959.1"/>
</dbReference>
<keyword evidence="3" id="KW-0393">Immunoglobulin domain</keyword>
<organism evidence="6 7">
    <name type="scientific">Pelusios castaneus</name>
    <name type="common">West African mud turtle</name>
    <dbReference type="NCBI Taxonomy" id="367368"/>
    <lineage>
        <taxon>Eukaryota</taxon>
        <taxon>Metazoa</taxon>
        <taxon>Chordata</taxon>
        <taxon>Craniata</taxon>
        <taxon>Vertebrata</taxon>
        <taxon>Euteleostomi</taxon>
        <taxon>Archelosauria</taxon>
        <taxon>Testudinata</taxon>
        <taxon>Testudines</taxon>
        <taxon>Pleurodira</taxon>
        <taxon>Pelomedusidae</taxon>
        <taxon>Pelusios</taxon>
    </lineage>
</organism>
<dbReference type="SMART" id="SM00408">
    <property type="entry name" value="IGc2"/>
    <property type="match status" value="2"/>
</dbReference>
<keyword evidence="1" id="KW-0732">Signal</keyword>
<dbReference type="InterPro" id="IPR013783">
    <property type="entry name" value="Ig-like_fold"/>
</dbReference>
<dbReference type="GO" id="GO:0002764">
    <property type="term" value="P:immune response-regulating signaling pathway"/>
    <property type="evidence" value="ECO:0007669"/>
    <property type="project" value="TreeGrafter"/>
</dbReference>
<dbReference type="Gene3D" id="2.60.40.10">
    <property type="entry name" value="Immunoglobulins"/>
    <property type="match status" value="4"/>
</dbReference>
<feature type="domain" description="Ig-like" evidence="5">
    <location>
        <begin position="203"/>
        <end position="288"/>
    </location>
</feature>
<evidence type="ECO:0000313" key="6">
    <source>
        <dbReference type="Ensembl" id="ENSPCEP00000019767.1"/>
    </source>
</evidence>
<dbReference type="InterPro" id="IPR003598">
    <property type="entry name" value="Ig_sub2"/>
</dbReference>
<sequence>QRLAIGTDMGLGLSAGSGARCAGRSRVAVSVPGGVSCGLMVGAQPGPAGDGTEFHIPNMGRQHGGRYSCSFRPQSELFISSEPSDPVELVVAGEGGDSTFPLPAPHPVRPWWVFFPGGTPRARLCSDRAGIRPWETPSPSHVFPGRDLQALPAPRDGGGVRCWRDRRTERDRRAEDRMRRTRFVSPPLNAGLFVNPEGPYPKPSISVSPAGVIPVGGNVTIRCWQHHYPGLRIQLYRDGIWNYLNYMDPAGSEAEFPIPSVSREHGGSYQCRYSDISGTYSEPSDPVEIIVADPGLPRPAISLRPSSVPAPGANVTIRCEGPGRAVRFFLHKAGDLNLQEHVDPAGDWTEFRIPDVGRHHGGRYSCSYRPRSQPFVSSEPSDPMELLVAGEGPNSASRLPAPHADNRTPWGGDCSPVGRPEPGSVLSPRAQQRDTRPGNRDGVMGGVPGGAASQEPSPPPEPRGPSLARQICAAWGWVPGRYRALAGSVAEFPIPSVSREHGGSYRCLYTHRPGNYSEPCDPVEIIVAGEPGPASPLSTPPPARPQGVSTSQWDVQPVSVGEGHLCLVPCVTGASWDTFLDVQKSGQAAKPGAKLPTH</sequence>